<evidence type="ECO:0000313" key="3">
    <source>
        <dbReference type="Proteomes" id="UP000248918"/>
    </source>
</evidence>
<name>A0A329BJS6_9BURK</name>
<reference evidence="2 3" key="1">
    <citation type="submission" date="2018-06" db="EMBL/GenBank/DDBJ databases">
        <title>Genomic Encyclopedia of Type Strains, Phase III (KMG-III): the genomes of soil and plant-associated and newly described type strains.</title>
        <authorList>
            <person name="Whitman W."/>
        </authorList>
    </citation>
    <scope>NUCLEOTIDE SEQUENCE [LARGE SCALE GENOMIC DNA]</scope>
    <source>
        <strain evidence="2 3">LMG 23644</strain>
    </source>
</reference>
<dbReference type="EMBL" id="QLTK01000028">
    <property type="protein sequence ID" value="RAS21531.1"/>
    <property type="molecule type" value="Genomic_DNA"/>
</dbReference>
<organism evidence="2 3">
    <name type="scientific">Paraburkholderia bryophila</name>
    <dbReference type="NCBI Taxonomy" id="420952"/>
    <lineage>
        <taxon>Bacteria</taxon>
        <taxon>Pseudomonadati</taxon>
        <taxon>Pseudomonadota</taxon>
        <taxon>Betaproteobacteria</taxon>
        <taxon>Burkholderiales</taxon>
        <taxon>Burkholderiaceae</taxon>
        <taxon>Paraburkholderia</taxon>
    </lineage>
</organism>
<evidence type="ECO:0000313" key="2">
    <source>
        <dbReference type="EMBL" id="RAS21531.1"/>
    </source>
</evidence>
<proteinExistence type="predicted"/>
<evidence type="ECO:0008006" key="4">
    <source>
        <dbReference type="Google" id="ProtNLM"/>
    </source>
</evidence>
<protein>
    <recommendedName>
        <fullName evidence="4">Type III secretion system (T3SS) protein HrpB4</fullName>
    </recommendedName>
</protein>
<dbReference type="RefSeq" id="WP_244147151.1">
    <property type="nucleotide sequence ID" value="NZ_CADFFP010000030.1"/>
</dbReference>
<sequence length="220" mass="23714">MTLQPVRLSAPRPAESPGGPHSSTAIEAGSASPGRCVPAYWAHHSWLEAARPVRNERSARAAHAFLFDRYPQLAEVALADASSVLPVWPRPACARLCRVVAALALARSLRRVVAAQAHTAFAASVAPRLLNAIQRHPRALVADVNVEPAASPFDRHDMTALGLALVQRADVDLRHAFWWSLRLPREVAQSAQRYGVRDLSAAGAAALLADAKLLMEVPRC</sequence>
<comment type="caution">
    <text evidence="2">The sequence shown here is derived from an EMBL/GenBank/DDBJ whole genome shotgun (WGS) entry which is preliminary data.</text>
</comment>
<dbReference type="AlphaFoldDB" id="A0A329BJS6"/>
<feature type="region of interest" description="Disordered" evidence="1">
    <location>
        <begin position="1"/>
        <end position="30"/>
    </location>
</feature>
<accession>A0A329BJS6</accession>
<evidence type="ECO:0000256" key="1">
    <source>
        <dbReference type="SAM" id="MobiDB-lite"/>
    </source>
</evidence>
<gene>
    <name evidence="2" type="ORF">BX591_12851</name>
</gene>
<dbReference type="Proteomes" id="UP000248918">
    <property type="component" value="Unassembled WGS sequence"/>
</dbReference>